<dbReference type="Gene3D" id="3.40.630.30">
    <property type="match status" value="1"/>
</dbReference>
<dbReference type="EMBL" id="MPTC01000041">
    <property type="protein sequence ID" value="OMD35345.1"/>
    <property type="molecule type" value="Genomic_DNA"/>
</dbReference>
<name>A0A1R0XJS4_9BACL</name>
<evidence type="ECO:0000313" key="2">
    <source>
        <dbReference type="EMBL" id="OMD35345.1"/>
    </source>
</evidence>
<sequence length="216" mass="24645">MFWILQDMGLEQIRDLIQKLVEYVKDHDFPGVSGEPETAQLFAEAFCEFHEKFFHTYMMLEAYHCLVVKKPANVEGYLRLATEEYSITIAEFMASFSEDAFGKPVQPKLMFPMAKEAASSGRLYLWVVDDIPVSMANIAHQTSRHARINDEYTPRAHRKKGYASAIVAEICSQLLHEEVTPILYADAKNPDSNKVYQSIGFVEAGRIADIKFDLRP</sequence>
<dbReference type="InterPro" id="IPR016181">
    <property type="entry name" value="Acyl_CoA_acyltransferase"/>
</dbReference>
<dbReference type="GO" id="GO:0016747">
    <property type="term" value="F:acyltransferase activity, transferring groups other than amino-acyl groups"/>
    <property type="evidence" value="ECO:0007669"/>
    <property type="project" value="InterPro"/>
</dbReference>
<dbReference type="InterPro" id="IPR027365">
    <property type="entry name" value="GNAT_acetyltra_YdfB-like"/>
</dbReference>
<gene>
    <name evidence="2" type="ORF">BSK52_27255</name>
</gene>
<dbReference type="PANTHER" id="PTHR31143">
    <property type="match status" value="1"/>
</dbReference>
<evidence type="ECO:0000313" key="3">
    <source>
        <dbReference type="Proteomes" id="UP000187439"/>
    </source>
</evidence>
<proteinExistence type="predicted"/>
<dbReference type="Pfam" id="PF00583">
    <property type="entry name" value="Acetyltransf_1"/>
    <property type="match status" value="1"/>
</dbReference>
<reference evidence="2 3" key="1">
    <citation type="submission" date="2016-10" db="EMBL/GenBank/DDBJ databases">
        <title>Paenibacillus species isolates.</title>
        <authorList>
            <person name="Beno S.M."/>
        </authorList>
    </citation>
    <scope>NUCLEOTIDE SEQUENCE [LARGE SCALE GENOMIC DNA]</scope>
    <source>
        <strain evidence="2 3">FSL H7-0710</strain>
    </source>
</reference>
<dbReference type="OrthoDB" id="3174529at2"/>
<dbReference type="AlphaFoldDB" id="A0A1R0XJS4"/>
<accession>A0A1R0XJS4</accession>
<dbReference type="RefSeq" id="WP_076121454.1">
    <property type="nucleotide sequence ID" value="NZ_MPTC01000041.1"/>
</dbReference>
<comment type="caution">
    <text evidence="2">The sequence shown here is derived from an EMBL/GenBank/DDBJ whole genome shotgun (WGS) entry which is preliminary data.</text>
</comment>
<protein>
    <recommendedName>
        <fullName evidence="1">N-acetyltransferase domain-containing protein</fullName>
    </recommendedName>
</protein>
<feature type="domain" description="N-acetyltransferase" evidence="1">
    <location>
        <begin position="80"/>
        <end position="216"/>
    </location>
</feature>
<evidence type="ECO:0000259" key="1">
    <source>
        <dbReference type="PROSITE" id="PS51186"/>
    </source>
</evidence>
<dbReference type="Proteomes" id="UP000187439">
    <property type="component" value="Unassembled WGS sequence"/>
</dbReference>
<dbReference type="SUPFAM" id="SSF55729">
    <property type="entry name" value="Acyl-CoA N-acyltransferases (Nat)"/>
    <property type="match status" value="1"/>
</dbReference>
<organism evidence="2 3">
    <name type="scientific">Paenibacillus odorifer</name>
    <dbReference type="NCBI Taxonomy" id="189426"/>
    <lineage>
        <taxon>Bacteria</taxon>
        <taxon>Bacillati</taxon>
        <taxon>Bacillota</taxon>
        <taxon>Bacilli</taxon>
        <taxon>Bacillales</taxon>
        <taxon>Paenibacillaceae</taxon>
        <taxon>Paenibacillus</taxon>
    </lineage>
</organism>
<dbReference type="PROSITE" id="PS51186">
    <property type="entry name" value="GNAT"/>
    <property type="match status" value="1"/>
</dbReference>
<dbReference type="InterPro" id="IPR000182">
    <property type="entry name" value="GNAT_dom"/>
</dbReference>
<dbReference type="PANTHER" id="PTHR31143:SF2">
    <property type="entry name" value="FR47-LIKE DOMAIN-CONTAINING PROTEIN-RELATED"/>
    <property type="match status" value="1"/>
</dbReference>